<proteinExistence type="inferred from homology"/>
<feature type="domain" description="ABC transporter" evidence="5">
    <location>
        <begin position="6"/>
        <end position="248"/>
    </location>
</feature>
<dbReference type="GO" id="GO:0016887">
    <property type="term" value="F:ATP hydrolysis activity"/>
    <property type="evidence" value="ECO:0007669"/>
    <property type="project" value="InterPro"/>
</dbReference>
<dbReference type="InterPro" id="IPR003593">
    <property type="entry name" value="AAA+_ATPase"/>
</dbReference>
<evidence type="ECO:0000313" key="6">
    <source>
        <dbReference type="EMBL" id="EDP23992.1"/>
    </source>
</evidence>
<comment type="similarity">
    <text evidence="1">Belongs to the ABC transporter superfamily.</text>
</comment>
<dbReference type="SUPFAM" id="SSF52540">
    <property type="entry name" value="P-loop containing nucleoside triphosphate hydrolases"/>
    <property type="match status" value="1"/>
</dbReference>
<dbReference type="Gene3D" id="3.40.50.300">
    <property type="entry name" value="P-loop containing nucleotide triphosphate hydrolases"/>
    <property type="match status" value="1"/>
</dbReference>
<evidence type="ECO:0000256" key="3">
    <source>
        <dbReference type="ARBA" id="ARBA00022741"/>
    </source>
</evidence>
<evidence type="ECO:0000259" key="5">
    <source>
        <dbReference type="PROSITE" id="PS50893"/>
    </source>
</evidence>
<reference evidence="6 7" key="1">
    <citation type="submission" date="2007-09" db="EMBL/GenBank/DDBJ databases">
        <title>Draft genome sequence of Peptostreptococcus micros (ATCC 33270).</title>
        <authorList>
            <person name="Sudarsanam P."/>
            <person name="Ley R."/>
            <person name="Guruge J."/>
            <person name="Turnbaugh P.J."/>
            <person name="Mahowald M."/>
            <person name="Liep D."/>
            <person name="Gordon J."/>
        </authorList>
    </citation>
    <scope>NUCLEOTIDE SEQUENCE [LARGE SCALE GENOMIC DNA]</scope>
    <source>
        <strain evidence="6 7">ATCC 33270</strain>
    </source>
</reference>
<dbReference type="GO" id="GO:0005524">
    <property type="term" value="F:ATP binding"/>
    <property type="evidence" value="ECO:0007669"/>
    <property type="project" value="UniProtKB-KW"/>
</dbReference>
<evidence type="ECO:0000256" key="2">
    <source>
        <dbReference type="ARBA" id="ARBA00022448"/>
    </source>
</evidence>
<organism evidence="6 7">
    <name type="scientific">Parvimonas micra ATCC 33270</name>
    <dbReference type="NCBI Taxonomy" id="411465"/>
    <lineage>
        <taxon>Bacteria</taxon>
        <taxon>Bacillati</taxon>
        <taxon>Bacillota</taxon>
        <taxon>Tissierellia</taxon>
        <taxon>Tissierellales</taxon>
        <taxon>Peptoniphilaceae</taxon>
        <taxon>Parvimonas</taxon>
    </lineage>
</organism>
<dbReference type="SMART" id="SM00382">
    <property type="entry name" value="AAA"/>
    <property type="match status" value="1"/>
</dbReference>
<keyword evidence="3" id="KW-0547">Nucleotide-binding</keyword>
<comment type="caution">
    <text evidence="6">The sequence shown here is derived from an EMBL/GenBank/DDBJ whole genome shotgun (WGS) entry which is preliminary data.</text>
</comment>
<dbReference type="Pfam" id="PF00005">
    <property type="entry name" value="ABC_tran"/>
    <property type="match status" value="1"/>
</dbReference>
<sequence>MGNVMIEVKDLTKDYHIRKGLFKPFNIVNAVKGVSFSINQGEKIGLIGLNGAGKSTLMKMMSGVLKPTSGRIRVNGFVPYKRENSFLKSIGVVMGQKSILLYDIPVKDSLKYYKEVYGIDDKIFKERLNYYNEILNLKELYDTPVRKLSFGQRMRCELCASLLHNPKVIFLDEPTIGLDIVVKNEILSFLDYLNKNSNTTICLTTHNIDEIEKLCSRLIIVDKGQIVFDGDKKLFNNVKSDKIIRFKNENNISIDYLESISKKVIDGDEIELVVLADRVNEIVSFLVKNSVSDINISDESLEDLLIKFYGENNR</sequence>
<keyword evidence="2" id="KW-0813">Transport</keyword>
<dbReference type="EMBL" id="ABEE02000016">
    <property type="protein sequence ID" value="EDP23992.1"/>
    <property type="molecule type" value="Genomic_DNA"/>
</dbReference>
<keyword evidence="4 6" id="KW-0067">ATP-binding</keyword>
<evidence type="ECO:0000256" key="1">
    <source>
        <dbReference type="ARBA" id="ARBA00005417"/>
    </source>
</evidence>
<dbReference type="AlphaFoldDB" id="A8SK42"/>
<dbReference type="InterPro" id="IPR050763">
    <property type="entry name" value="ABC_transporter_ATP-binding"/>
</dbReference>
<name>A8SK42_9FIRM</name>
<protein>
    <submittedName>
        <fullName evidence="6">ABC transporter, ATP-binding protein</fullName>
    </submittedName>
</protein>
<dbReference type="Proteomes" id="UP000003162">
    <property type="component" value="Unassembled WGS sequence"/>
</dbReference>
<dbReference type="PROSITE" id="PS50893">
    <property type="entry name" value="ABC_TRANSPORTER_2"/>
    <property type="match status" value="1"/>
</dbReference>
<dbReference type="PANTHER" id="PTHR42711:SF5">
    <property type="entry name" value="ABC TRANSPORTER ATP-BINDING PROTEIN NATA"/>
    <property type="match status" value="1"/>
</dbReference>
<dbReference type="InterPro" id="IPR027417">
    <property type="entry name" value="P-loop_NTPase"/>
</dbReference>
<dbReference type="InterPro" id="IPR003439">
    <property type="entry name" value="ABC_transporter-like_ATP-bd"/>
</dbReference>
<gene>
    <name evidence="6" type="ORF">PEPMIC_00571</name>
</gene>
<evidence type="ECO:0000313" key="7">
    <source>
        <dbReference type="Proteomes" id="UP000003162"/>
    </source>
</evidence>
<reference evidence="6 7" key="2">
    <citation type="submission" date="2007-09" db="EMBL/GenBank/DDBJ databases">
        <authorList>
            <person name="Fulton L."/>
            <person name="Clifton S."/>
            <person name="Fulton B."/>
            <person name="Xu J."/>
            <person name="Minx P."/>
            <person name="Pepin K.H."/>
            <person name="Johnson M."/>
            <person name="Thiruvilangam P."/>
            <person name="Bhonagiri V."/>
            <person name="Nash W.E."/>
            <person name="Mardis E.R."/>
            <person name="Wilson R.K."/>
        </authorList>
    </citation>
    <scope>NUCLEOTIDE SEQUENCE [LARGE SCALE GENOMIC DNA]</scope>
    <source>
        <strain evidence="6 7">ATCC 33270</strain>
    </source>
</reference>
<dbReference type="HOGENOM" id="CLU_000604_1_2_9"/>
<evidence type="ECO:0000256" key="4">
    <source>
        <dbReference type="ARBA" id="ARBA00022840"/>
    </source>
</evidence>
<dbReference type="eggNOG" id="COG4586">
    <property type="taxonomic scope" value="Bacteria"/>
</dbReference>
<accession>A8SK42</accession>
<dbReference type="PANTHER" id="PTHR42711">
    <property type="entry name" value="ABC TRANSPORTER ATP-BINDING PROTEIN"/>
    <property type="match status" value="1"/>
</dbReference>